<dbReference type="OrthoDB" id="5055014at2759"/>
<dbReference type="Proteomes" id="UP001140560">
    <property type="component" value="Unassembled WGS sequence"/>
</dbReference>
<dbReference type="AlphaFoldDB" id="A0A9W8Y4R5"/>
<keyword evidence="2" id="KW-1185">Reference proteome</keyword>
<organism evidence="1 2">
    <name type="scientific">Neocucurbitaria cava</name>
    <dbReference type="NCBI Taxonomy" id="798079"/>
    <lineage>
        <taxon>Eukaryota</taxon>
        <taxon>Fungi</taxon>
        <taxon>Dikarya</taxon>
        <taxon>Ascomycota</taxon>
        <taxon>Pezizomycotina</taxon>
        <taxon>Dothideomycetes</taxon>
        <taxon>Pleosporomycetidae</taxon>
        <taxon>Pleosporales</taxon>
        <taxon>Pleosporineae</taxon>
        <taxon>Cucurbitariaceae</taxon>
        <taxon>Neocucurbitaria</taxon>
    </lineage>
</organism>
<accession>A0A9W8Y4R5</accession>
<proteinExistence type="predicted"/>
<protein>
    <submittedName>
        <fullName evidence="1">Uncharacterized protein</fullName>
    </submittedName>
</protein>
<sequence>MALAPIAQMDLNSAARFAMEGKWCETLKQSRDSEGSVASSDPSNDTNTLVELWSDADVPKPGGDDPDVQFYHGLPYIQLSDEYNKRLCWSNNPIDLKLPTYFNPNQELSLAKDFNVQGLCPVLTEKDDCEVFILRDAKCRYYLWDEWDGHLLRFQKKWVEGFPSKEKMIMNLICNLTWAQQDTDVISCDREED</sequence>
<evidence type="ECO:0000313" key="2">
    <source>
        <dbReference type="Proteomes" id="UP001140560"/>
    </source>
</evidence>
<reference evidence="1" key="1">
    <citation type="submission" date="2022-10" db="EMBL/GenBank/DDBJ databases">
        <title>Tapping the CABI collections for fungal endophytes: first genome assemblies for Collariella, Neodidymelliopsis, Ascochyta clinopodiicola, Didymella pomorum, Didymosphaeria variabile, Neocosmospora piperis and Neocucurbitaria cava.</title>
        <authorList>
            <person name="Hill R."/>
        </authorList>
    </citation>
    <scope>NUCLEOTIDE SEQUENCE</scope>
    <source>
        <strain evidence="1">IMI 356814</strain>
    </source>
</reference>
<name>A0A9W8Y4R5_9PLEO</name>
<evidence type="ECO:0000313" key="1">
    <source>
        <dbReference type="EMBL" id="KAJ4367451.1"/>
    </source>
</evidence>
<comment type="caution">
    <text evidence="1">The sequence shown here is derived from an EMBL/GenBank/DDBJ whole genome shotgun (WGS) entry which is preliminary data.</text>
</comment>
<dbReference type="EMBL" id="JAPEUY010000012">
    <property type="protein sequence ID" value="KAJ4367451.1"/>
    <property type="molecule type" value="Genomic_DNA"/>
</dbReference>
<gene>
    <name evidence="1" type="ORF">N0V83_007034</name>
</gene>